<reference evidence="1" key="1">
    <citation type="journal article" date="2020" name="Nature">
        <title>Giant virus diversity and host interactions through global metagenomics.</title>
        <authorList>
            <person name="Schulz F."/>
            <person name="Roux S."/>
            <person name="Paez-Espino D."/>
            <person name="Jungbluth S."/>
            <person name="Walsh D.A."/>
            <person name="Denef V.J."/>
            <person name="McMahon K.D."/>
            <person name="Konstantinidis K.T."/>
            <person name="Eloe-Fadrosh E.A."/>
            <person name="Kyrpides N.C."/>
            <person name="Woyke T."/>
        </authorList>
    </citation>
    <scope>NUCLEOTIDE SEQUENCE</scope>
    <source>
        <strain evidence="1">GVMAG-M-3300023184-72</strain>
    </source>
</reference>
<proteinExistence type="predicted"/>
<name>A0A6C0ID47_9ZZZZ</name>
<evidence type="ECO:0000313" key="1">
    <source>
        <dbReference type="EMBL" id="QHT91008.1"/>
    </source>
</evidence>
<organism evidence="1">
    <name type="scientific">viral metagenome</name>
    <dbReference type="NCBI Taxonomy" id="1070528"/>
    <lineage>
        <taxon>unclassified sequences</taxon>
        <taxon>metagenomes</taxon>
        <taxon>organismal metagenomes</taxon>
    </lineage>
</organism>
<accession>A0A6C0ID47</accession>
<protein>
    <submittedName>
        <fullName evidence="1">Uncharacterized protein</fullName>
    </submittedName>
</protein>
<sequence length="85" mass="10299">MTSKLQIHNNSYTNKNIETNNKEINKFLFHMNQTNSKFLKPHIVNYNISLSNNNINKYSNQQNNLYFLQQNDLYNLQYYRNCGWC</sequence>
<dbReference type="AlphaFoldDB" id="A0A6C0ID47"/>
<dbReference type="EMBL" id="MN740162">
    <property type="protein sequence ID" value="QHT91008.1"/>
    <property type="molecule type" value="Genomic_DNA"/>
</dbReference>